<name>A0AAP0H9C8_9ASTR</name>
<dbReference type="PROSITE" id="PS50004">
    <property type="entry name" value="C2"/>
    <property type="match status" value="1"/>
</dbReference>
<dbReference type="SUPFAM" id="SSF49562">
    <property type="entry name" value="C2 domain (Calcium/lipid-binding domain, CaLB)"/>
    <property type="match status" value="1"/>
</dbReference>
<evidence type="ECO:0000313" key="4">
    <source>
        <dbReference type="EMBL" id="KAK9076407.1"/>
    </source>
</evidence>
<comment type="caution">
    <text evidence="4">The sequence shown here is derived from an EMBL/GenBank/DDBJ whole genome shotgun (WGS) entry which is preliminary data.</text>
</comment>
<evidence type="ECO:0000256" key="1">
    <source>
        <dbReference type="ARBA" id="ARBA00022723"/>
    </source>
</evidence>
<keyword evidence="2" id="KW-0106">Calcium</keyword>
<dbReference type="PANTHER" id="PTHR46502:SF14">
    <property type="entry name" value="CALCIUM-DEPENDENT LIPID-BINDING (CALB DOMAIN) FAMILY PROTEIN"/>
    <property type="match status" value="1"/>
</dbReference>
<feature type="domain" description="C2" evidence="3">
    <location>
        <begin position="1"/>
        <end position="108"/>
    </location>
</feature>
<dbReference type="InterPro" id="IPR000008">
    <property type="entry name" value="C2_dom"/>
</dbReference>
<keyword evidence="1" id="KW-0479">Metal-binding</keyword>
<evidence type="ECO:0000313" key="5">
    <source>
        <dbReference type="Proteomes" id="UP001408789"/>
    </source>
</evidence>
<gene>
    <name evidence="4" type="ORF">SSX86_004741</name>
</gene>
<dbReference type="Proteomes" id="UP001408789">
    <property type="component" value="Unassembled WGS sequence"/>
</dbReference>
<dbReference type="InterPro" id="IPR035892">
    <property type="entry name" value="C2_domain_sf"/>
</dbReference>
<dbReference type="Gene3D" id="2.60.40.150">
    <property type="entry name" value="C2 domain"/>
    <property type="match status" value="1"/>
</dbReference>
<proteinExistence type="predicted"/>
<accession>A0AAP0H9C8</accession>
<dbReference type="AlphaFoldDB" id="A0AAP0H9C8"/>
<keyword evidence="5" id="KW-1185">Reference proteome</keyword>
<dbReference type="PANTHER" id="PTHR46502">
    <property type="entry name" value="C2 DOMAIN-CONTAINING"/>
    <property type="match status" value="1"/>
</dbReference>
<dbReference type="GO" id="GO:0046872">
    <property type="term" value="F:metal ion binding"/>
    <property type="evidence" value="ECO:0007669"/>
    <property type="project" value="UniProtKB-KW"/>
</dbReference>
<evidence type="ECO:0000259" key="3">
    <source>
        <dbReference type="PROSITE" id="PS50004"/>
    </source>
</evidence>
<reference evidence="4 5" key="1">
    <citation type="submission" date="2024-04" db="EMBL/GenBank/DDBJ databases">
        <title>The reference genome of an endangered Asteraceae, Deinandra increscens subsp. villosa, native to the Central Coast of California.</title>
        <authorList>
            <person name="Guilliams M."/>
            <person name="Hasenstab-Lehman K."/>
            <person name="Meyer R."/>
            <person name="Mcevoy S."/>
        </authorList>
    </citation>
    <scope>NUCLEOTIDE SEQUENCE [LARGE SCALE GENOMIC DNA]</scope>
    <source>
        <tissue evidence="4">Leaf</tissue>
    </source>
</reference>
<evidence type="ECO:0000256" key="2">
    <source>
        <dbReference type="ARBA" id="ARBA00022837"/>
    </source>
</evidence>
<organism evidence="4 5">
    <name type="scientific">Deinandra increscens subsp. villosa</name>
    <dbReference type="NCBI Taxonomy" id="3103831"/>
    <lineage>
        <taxon>Eukaryota</taxon>
        <taxon>Viridiplantae</taxon>
        <taxon>Streptophyta</taxon>
        <taxon>Embryophyta</taxon>
        <taxon>Tracheophyta</taxon>
        <taxon>Spermatophyta</taxon>
        <taxon>Magnoliopsida</taxon>
        <taxon>eudicotyledons</taxon>
        <taxon>Gunneridae</taxon>
        <taxon>Pentapetalae</taxon>
        <taxon>asterids</taxon>
        <taxon>campanulids</taxon>
        <taxon>Asterales</taxon>
        <taxon>Asteraceae</taxon>
        <taxon>Asteroideae</taxon>
        <taxon>Heliantheae alliance</taxon>
        <taxon>Madieae</taxon>
        <taxon>Madiinae</taxon>
        <taxon>Deinandra</taxon>
    </lineage>
</organism>
<protein>
    <recommendedName>
        <fullName evidence="3">C2 domain-containing protein</fullName>
    </recommendedName>
</protein>
<sequence>MKGGLLEVFLESANGIRHTNLIGKPKYYVFIECGIQHYKSKSSKGDRHKVSWNEKVTFELSMYECQKLTHLGLRIMDKELFHKDTGFVGEAKVYLEEILNEGNEKGIIEVSPKPYNVVLDDETYRGQIKIGLKFIPNVFIRKERKERKELIGMERGHEDTVWDKFVEFCKMSWLRLPIYGRKHDSSEYKRV</sequence>
<dbReference type="Pfam" id="PF00168">
    <property type="entry name" value="C2"/>
    <property type="match status" value="1"/>
</dbReference>
<dbReference type="EMBL" id="JBCNJP010000007">
    <property type="protein sequence ID" value="KAK9076407.1"/>
    <property type="molecule type" value="Genomic_DNA"/>
</dbReference>